<feature type="compositionally biased region" description="Pro residues" evidence="1">
    <location>
        <begin position="168"/>
        <end position="180"/>
    </location>
</feature>
<sequence length="435" mass="47849">MLLVPSFLFLLVGSSSGLPEGRSSFPSTGYEDFVGFSYSRALLPPSSSFVHFLNENTNINADFVPKYGSFRVTQPGIYGFSFSFSAHPEMGLSEVALLKDSIPVVSAVGDKFGVSRFIMIPLTAGSVIQLQVLRGVLSEDGQSVSTTFSGWLLSSPTATRRAPDPCYCTPPLPGRTPSPPISSHYPITKPPALFHPSYTQRPPLHSYHTPSSSPPSQSGLLGRSPSSNCCISLYLSSGSDKRVRNSQAEKLGRYNILYKDSVGRSVYKHSQNERVYLYYFSRSNTNWKGWMIGPSPGGVMGGILAENEEFCPTHSGKWYYYTSGKFLQSSELHLSCEEETGDEILDIGRSKGRSGESFFENLHKHTHVHYHNHHGSSQNGNVMLPFYSIKADPNVVTATFVYANNNGSLNTEYIPFHHLTGNSPIVKSSNSDDHQ</sequence>
<dbReference type="Gene3D" id="2.60.120.40">
    <property type="match status" value="1"/>
</dbReference>
<feature type="region of interest" description="Disordered" evidence="1">
    <location>
        <begin position="204"/>
        <end position="223"/>
    </location>
</feature>
<gene>
    <name evidence="3" type="ORF">LSAA_3279</name>
</gene>
<dbReference type="SMART" id="SM00110">
    <property type="entry name" value="C1Q"/>
    <property type="match status" value="1"/>
</dbReference>
<evidence type="ECO:0000313" key="3">
    <source>
        <dbReference type="EMBL" id="CAF2807075.1"/>
    </source>
</evidence>
<evidence type="ECO:0000313" key="4">
    <source>
        <dbReference type="Proteomes" id="UP000675881"/>
    </source>
</evidence>
<dbReference type="OrthoDB" id="8963519at2759"/>
<keyword evidence="4" id="KW-1185">Reference proteome</keyword>
<feature type="signal peptide" evidence="2">
    <location>
        <begin position="1"/>
        <end position="17"/>
    </location>
</feature>
<reference evidence="3" key="1">
    <citation type="submission" date="2021-02" db="EMBL/GenBank/DDBJ databases">
        <authorList>
            <person name="Bekaert M."/>
        </authorList>
    </citation>
    <scope>NUCLEOTIDE SEQUENCE</scope>
    <source>
        <strain evidence="3">IoA-00</strain>
    </source>
</reference>
<feature type="region of interest" description="Disordered" evidence="1">
    <location>
        <begin position="155"/>
        <end position="185"/>
    </location>
</feature>
<dbReference type="SUPFAM" id="SSF49842">
    <property type="entry name" value="TNF-like"/>
    <property type="match status" value="1"/>
</dbReference>
<dbReference type="Pfam" id="PF00386">
    <property type="entry name" value="C1q"/>
    <property type="match status" value="1"/>
</dbReference>
<keyword evidence="2" id="KW-0732">Signal</keyword>
<dbReference type="EMBL" id="HG994590">
    <property type="protein sequence ID" value="CAF2807075.1"/>
    <property type="molecule type" value="Genomic_DNA"/>
</dbReference>
<organism evidence="3 4">
    <name type="scientific">Lepeophtheirus salmonis</name>
    <name type="common">Salmon louse</name>
    <name type="synonym">Caligus salmonis</name>
    <dbReference type="NCBI Taxonomy" id="72036"/>
    <lineage>
        <taxon>Eukaryota</taxon>
        <taxon>Metazoa</taxon>
        <taxon>Ecdysozoa</taxon>
        <taxon>Arthropoda</taxon>
        <taxon>Crustacea</taxon>
        <taxon>Multicrustacea</taxon>
        <taxon>Hexanauplia</taxon>
        <taxon>Copepoda</taxon>
        <taxon>Siphonostomatoida</taxon>
        <taxon>Caligidae</taxon>
        <taxon>Lepeophtheirus</taxon>
    </lineage>
</organism>
<dbReference type="InterPro" id="IPR008983">
    <property type="entry name" value="Tumour_necrosis_fac-like_dom"/>
</dbReference>
<evidence type="ECO:0000256" key="1">
    <source>
        <dbReference type="SAM" id="MobiDB-lite"/>
    </source>
</evidence>
<name>A0A7R8CFJ5_LEPSM</name>
<dbReference type="Proteomes" id="UP000675881">
    <property type="component" value="Chromosome 11"/>
</dbReference>
<proteinExistence type="predicted"/>
<evidence type="ECO:0000256" key="2">
    <source>
        <dbReference type="SAM" id="SignalP"/>
    </source>
</evidence>
<feature type="chain" id="PRO_5043972101" evidence="2">
    <location>
        <begin position="18"/>
        <end position="435"/>
    </location>
</feature>
<dbReference type="InterPro" id="IPR001073">
    <property type="entry name" value="C1q_dom"/>
</dbReference>
<protein>
    <submittedName>
        <fullName evidence="3">(salmon louse) hypothetical protein</fullName>
    </submittedName>
</protein>
<dbReference type="AlphaFoldDB" id="A0A7R8CFJ5"/>
<accession>A0A7R8CFJ5</accession>